<name>C8PMP9_9SPIR</name>
<protein>
    <submittedName>
        <fullName evidence="1">Uncharacterized protein</fullName>
    </submittedName>
</protein>
<dbReference type="Proteomes" id="UP000004509">
    <property type="component" value="Unassembled WGS sequence"/>
</dbReference>
<evidence type="ECO:0000313" key="2">
    <source>
        <dbReference type="Proteomes" id="UP000004509"/>
    </source>
</evidence>
<dbReference type="EMBL" id="ACYH01000011">
    <property type="protein sequence ID" value="EEV21466.1"/>
    <property type="molecule type" value="Genomic_DNA"/>
</dbReference>
<gene>
    <name evidence="1" type="ORF">TREVI0001_0667</name>
</gene>
<accession>C8PMP9</accession>
<reference evidence="1 2" key="1">
    <citation type="submission" date="2009-07" db="EMBL/GenBank/DDBJ databases">
        <authorList>
            <person name="Madupu R."/>
            <person name="Sebastian Y."/>
            <person name="Durkin A.S."/>
            <person name="Torralba M."/>
            <person name="Methe B."/>
            <person name="Sutton G.G."/>
            <person name="Strausberg R.L."/>
            <person name="Nelson K.E."/>
        </authorList>
    </citation>
    <scope>NUCLEOTIDE SEQUENCE [LARGE SCALE GENOMIC DNA]</scope>
    <source>
        <strain evidence="1 2">ATCC 35580</strain>
    </source>
</reference>
<comment type="caution">
    <text evidence="1">The sequence shown here is derived from an EMBL/GenBank/DDBJ whole genome shotgun (WGS) entry which is preliminary data.</text>
</comment>
<proteinExistence type="predicted"/>
<sequence length="37" mass="4246">MPLALFGLSVIRLVRWIETELGYAVKDARKASKNRRS</sequence>
<organism evidence="1 2">
    <name type="scientific">Treponema vincentii ATCC 35580</name>
    <dbReference type="NCBI Taxonomy" id="596324"/>
    <lineage>
        <taxon>Bacteria</taxon>
        <taxon>Pseudomonadati</taxon>
        <taxon>Spirochaetota</taxon>
        <taxon>Spirochaetia</taxon>
        <taxon>Spirochaetales</taxon>
        <taxon>Treponemataceae</taxon>
        <taxon>Treponema</taxon>
    </lineage>
</organism>
<evidence type="ECO:0000313" key="1">
    <source>
        <dbReference type="EMBL" id="EEV21466.1"/>
    </source>
</evidence>
<dbReference type="AlphaFoldDB" id="C8PMP9"/>